<keyword evidence="2 8" id="KW-0813">Transport</keyword>
<evidence type="ECO:0000256" key="3">
    <source>
        <dbReference type="ARBA" id="ARBA00022475"/>
    </source>
</evidence>
<evidence type="ECO:0000259" key="9">
    <source>
        <dbReference type="PROSITE" id="PS50928"/>
    </source>
</evidence>
<feature type="domain" description="ABC transmembrane type-1" evidence="9">
    <location>
        <begin position="94"/>
        <end position="283"/>
    </location>
</feature>
<gene>
    <name evidence="10" type="ORF">SAMN02745133_02400</name>
</gene>
<keyword evidence="11" id="KW-1185">Reference proteome</keyword>
<keyword evidence="6 8" id="KW-0472">Membrane</keyword>
<dbReference type="SUPFAM" id="SSF161098">
    <property type="entry name" value="MetI-like"/>
    <property type="match status" value="1"/>
</dbReference>
<sequence>MSQAQVSVQVNEPVEQVYSPAADFWRRLRKNKLAMVSLVFLLALTMVAVFAPYVAPYDPYLSDMPKALQGPSSEHLLGNDELGRDILSRIIYGARISLRVGLIAVGIALSAGMVLGSTAGYYGGRLDNIIMRLMDIMLAFPSILLAIALMAVLGRGVENAIIAIGIVSIPEYARIVRGSVLSVKENEYVQAACAIGNNDWQIIFRHILPNVMAPVIVRATLGISTAILETSALGFLGLGVVPPYAEWGTMLGSGRGYMFNAPHLVFFPGIAITLTVMAFNLLGDGLRDALDPRLRR</sequence>
<evidence type="ECO:0000313" key="10">
    <source>
        <dbReference type="EMBL" id="SHF34465.1"/>
    </source>
</evidence>
<dbReference type="Pfam" id="PF12911">
    <property type="entry name" value="OppC_N"/>
    <property type="match status" value="1"/>
</dbReference>
<evidence type="ECO:0000256" key="5">
    <source>
        <dbReference type="ARBA" id="ARBA00022989"/>
    </source>
</evidence>
<keyword evidence="3" id="KW-1003">Cell membrane</keyword>
<feature type="transmembrane region" description="Helical" evidence="8">
    <location>
        <begin position="215"/>
        <end position="245"/>
    </location>
</feature>
<evidence type="ECO:0000256" key="1">
    <source>
        <dbReference type="ARBA" id="ARBA00004651"/>
    </source>
</evidence>
<dbReference type="Proteomes" id="UP000184148">
    <property type="component" value="Unassembled WGS sequence"/>
</dbReference>
<dbReference type="PROSITE" id="PS50928">
    <property type="entry name" value="ABC_TM1"/>
    <property type="match status" value="1"/>
</dbReference>
<feature type="transmembrane region" description="Helical" evidence="8">
    <location>
        <begin position="160"/>
        <end position="176"/>
    </location>
</feature>
<dbReference type="NCBIfam" id="NF045474">
    <property type="entry name" value="Opp2C"/>
    <property type="match status" value="1"/>
</dbReference>
<dbReference type="Gene3D" id="1.10.3720.10">
    <property type="entry name" value="MetI-like"/>
    <property type="match status" value="1"/>
</dbReference>
<dbReference type="Pfam" id="PF00528">
    <property type="entry name" value="BPD_transp_1"/>
    <property type="match status" value="1"/>
</dbReference>
<evidence type="ECO:0000256" key="7">
    <source>
        <dbReference type="ARBA" id="ARBA00024202"/>
    </source>
</evidence>
<protein>
    <submittedName>
        <fullName evidence="10">Oligopeptide transport system permease protein</fullName>
    </submittedName>
</protein>
<proteinExistence type="inferred from homology"/>
<dbReference type="AlphaFoldDB" id="A0A1M5AW53"/>
<dbReference type="OrthoDB" id="9797852at2"/>
<name>A0A1M5AW53_9FIRM</name>
<organism evidence="10 11">
    <name type="scientific">Desulforamulus putei DSM 12395</name>
    <dbReference type="NCBI Taxonomy" id="1121429"/>
    <lineage>
        <taxon>Bacteria</taxon>
        <taxon>Bacillati</taxon>
        <taxon>Bacillota</taxon>
        <taxon>Clostridia</taxon>
        <taxon>Eubacteriales</taxon>
        <taxon>Peptococcaceae</taxon>
        <taxon>Desulforamulus</taxon>
    </lineage>
</organism>
<reference evidence="11" key="1">
    <citation type="submission" date="2016-11" db="EMBL/GenBank/DDBJ databases">
        <authorList>
            <person name="Varghese N."/>
            <person name="Submissions S."/>
        </authorList>
    </citation>
    <scope>NUCLEOTIDE SEQUENCE [LARGE SCALE GENOMIC DNA]</scope>
    <source>
        <strain evidence="11">DSM 12395</strain>
    </source>
</reference>
<dbReference type="GO" id="GO:0005886">
    <property type="term" value="C:plasma membrane"/>
    <property type="evidence" value="ECO:0007669"/>
    <property type="project" value="UniProtKB-SubCell"/>
</dbReference>
<dbReference type="RefSeq" id="WP_073239624.1">
    <property type="nucleotide sequence ID" value="NZ_FQUY01000019.1"/>
</dbReference>
<comment type="similarity">
    <text evidence="7">Belongs to the binding-protein-dependent transport system permease family. OppBC subfamily.</text>
</comment>
<evidence type="ECO:0000256" key="4">
    <source>
        <dbReference type="ARBA" id="ARBA00022692"/>
    </source>
</evidence>
<dbReference type="GO" id="GO:0055085">
    <property type="term" value="P:transmembrane transport"/>
    <property type="evidence" value="ECO:0007669"/>
    <property type="project" value="InterPro"/>
</dbReference>
<evidence type="ECO:0000256" key="8">
    <source>
        <dbReference type="RuleBase" id="RU363032"/>
    </source>
</evidence>
<dbReference type="InterPro" id="IPR050366">
    <property type="entry name" value="BP-dependent_transpt_permease"/>
</dbReference>
<accession>A0A1M5AW53</accession>
<feature type="transmembrane region" description="Helical" evidence="8">
    <location>
        <begin position="265"/>
        <end position="286"/>
    </location>
</feature>
<keyword evidence="5 8" id="KW-1133">Transmembrane helix</keyword>
<evidence type="ECO:0000256" key="2">
    <source>
        <dbReference type="ARBA" id="ARBA00022448"/>
    </source>
</evidence>
<dbReference type="InterPro" id="IPR035906">
    <property type="entry name" value="MetI-like_sf"/>
</dbReference>
<dbReference type="PANTHER" id="PTHR43386">
    <property type="entry name" value="OLIGOPEPTIDE TRANSPORT SYSTEM PERMEASE PROTEIN APPC"/>
    <property type="match status" value="1"/>
</dbReference>
<comment type="subcellular location">
    <subcellularLocation>
        <location evidence="1 8">Cell membrane</location>
        <topology evidence="1 8">Multi-pass membrane protein</topology>
    </subcellularLocation>
</comment>
<dbReference type="EMBL" id="FQUY01000019">
    <property type="protein sequence ID" value="SHF34465.1"/>
    <property type="molecule type" value="Genomic_DNA"/>
</dbReference>
<dbReference type="InterPro" id="IPR025966">
    <property type="entry name" value="OppC_N"/>
</dbReference>
<dbReference type="InterPro" id="IPR053385">
    <property type="entry name" value="ABC_transport_permease"/>
</dbReference>
<keyword evidence="4 8" id="KW-0812">Transmembrane</keyword>
<evidence type="ECO:0000313" key="11">
    <source>
        <dbReference type="Proteomes" id="UP000184148"/>
    </source>
</evidence>
<evidence type="ECO:0000256" key="6">
    <source>
        <dbReference type="ARBA" id="ARBA00023136"/>
    </source>
</evidence>
<dbReference type="STRING" id="1121429.SAMN02745133_02400"/>
<dbReference type="InterPro" id="IPR000515">
    <property type="entry name" value="MetI-like"/>
</dbReference>
<feature type="transmembrane region" description="Helical" evidence="8">
    <location>
        <begin position="136"/>
        <end position="154"/>
    </location>
</feature>
<feature type="transmembrane region" description="Helical" evidence="8">
    <location>
        <begin position="33"/>
        <end position="55"/>
    </location>
</feature>
<dbReference type="PANTHER" id="PTHR43386:SF1">
    <property type="entry name" value="D,D-DIPEPTIDE TRANSPORT SYSTEM PERMEASE PROTEIN DDPC-RELATED"/>
    <property type="match status" value="1"/>
</dbReference>
<dbReference type="CDD" id="cd06261">
    <property type="entry name" value="TM_PBP2"/>
    <property type="match status" value="1"/>
</dbReference>
<feature type="transmembrane region" description="Helical" evidence="8">
    <location>
        <begin position="102"/>
        <end position="124"/>
    </location>
</feature>